<evidence type="ECO:0000256" key="3">
    <source>
        <dbReference type="ARBA" id="ARBA00022833"/>
    </source>
</evidence>
<evidence type="ECO:0000313" key="9">
    <source>
        <dbReference type="EMBL" id="QLQ79386.1"/>
    </source>
</evidence>
<evidence type="ECO:0000256" key="6">
    <source>
        <dbReference type="SAM" id="MobiDB-lite"/>
    </source>
</evidence>
<dbReference type="InterPro" id="IPR054076">
    <property type="entry name" value="ZUO1-like_ZHD"/>
</dbReference>
<dbReference type="InterPro" id="IPR018253">
    <property type="entry name" value="DnaJ_domain_CS"/>
</dbReference>
<proteinExistence type="predicted"/>
<evidence type="ECO:0000256" key="2">
    <source>
        <dbReference type="ARBA" id="ARBA00022771"/>
    </source>
</evidence>
<feature type="compositionally biased region" description="Basic residues" evidence="6">
    <location>
        <begin position="486"/>
        <end position="496"/>
    </location>
</feature>
<dbReference type="Gene3D" id="3.30.160.60">
    <property type="entry name" value="Classic Zinc Finger"/>
    <property type="match status" value="1"/>
</dbReference>
<reference evidence="9 10" key="1">
    <citation type="submission" date="2020-06" db="EMBL/GenBank/DDBJ databases">
        <title>The yeast mating-type switching endonuclease HO is a domesticated member of an unorthodox homing genetic element family.</title>
        <authorList>
            <person name="Coughlan A.Y."/>
            <person name="Lombardi L."/>
            <person name="Braun-Galleani S."/>
            <person name="Martos A.R."/>
            <person name="Galeote V."/>
            <person name="Bigey F."/>
            <person name="Dequin S."/>
            <person name="Byrne K.P."/>
            <person name="Wolfe K.H."/>
        </authorList>
    </citation>
    <scope>NUCLEOTIDE SEQUENCE [LARGE SCALE GENOMIC DNA]</scope>
    <source>
        <strain evidence="9 10">CBS2947</strain>
    </source>
</reference>
<dbReference type="GO" id="GO:0005737">
    <property type="term" value="C:cytoplasm"/>
    <property type="evidence" value="ECO:0007669"/>
    <property type="project" value="TreeGrafter"/>
</dbReference>
<dbReference type="PROSITE" id="PS50076">
    <property type="entry name" value="DNAJ_2"/>
    <property type="match status" value="1"/>
</dbReference>
<dbReference type="SMART" id="SM00271">
    <property type="entry name" value="DnaJ"/>
    <property type="match status" value="1"/>
</dbReference>
<evidence type="ECO:0000256" key="1">
    <source>
        <dbReference type="ARBA" id="ARBA00022723"/>
    </source>
</evidence>
<feature type="region of interest" description="Disordered" evidence="6">
    <location>
        <begin position="387"/>
        <end position="511"/>
    </location>
</feature>
<keyword evidence="10" id="KW-1185">Reference proteome</keyword>
<dbReference type="InterPro" id="IPR036236">
    <property type="entry name" value="Znf_C2H2_sf"/>
</dbReference>
<dbReference type="InterPro" id="IPR051964">
    <property type="entry name" value="Chaperone_stress_response"/>
</dbReference>
<dbReference type="Pfam" id="PF21884">
    <property type="entry name" value="ZUO1-like_ZHD"/>
    <property type="match status" value="1"/>
</dbReference>
<evidence type="ECO:0000259" key="8">
    <source>
        <dbReference type="PROSITE" id="PS50157"/>
    </source>
</evidence>
<dbReference type="AlphaFoldDB" id="A0A7H9HQA4"/>
<organism evidence="9 10">
    <name type="scientific">Torulaspora globosa</name>
    <dbReference type="NCBI Taxonomy" id="48254"/>
    <lineage>
        <taxon>Eukaryota</taxon>
        <taxon>Fungi</taxon>
        <taxon>Dikarya</taxon>
        <taxon>Ascomycota</taxon>
        <taxon>Saccharomycotina</taxon>
        <taxon>Saccharomycetes</taxon>
        <taxon>Saccharomycetales</taxon>
        <taxon>Saccharomycetaceae</taxon>
        <taxon>Torulaspora</taxon>
    </lineage>
</organism>
<keyword evidence="5" id="KW-0175">Coiled coil</keyword>
<feature type="coiled-coil region" evidence="5">
    <location>
        <begin position="259"/>
        <end position="291"/>
    </location>
</feature>
<protein>
    <recommendedName>
        <fullName evidence="11">J domain-containing protein</fullName>
    </recommendedName>
</protein>
<dbReference type="InterPro" id="IPR022755">
    <property type="entry name" value="Znf_C2H2_jaz"/>
</dbReference>
<dbReference type="SMART" id="SM00355">
    <property type="entry name" value="ZnF_C2H2"/>
    <property type="match status" value="2"/>
</dbReference>
<dbReference type="EMBL" id="CP059269">
    <property type="protein sequence ID" value="QLQ79386.1"/>
    <property type="molecule type" value="Genomic_DNA"/>
</dbReference>
<evidence type="ECO:0000256" key="4">
    <source>
        <dbReference type="PROSITE-ProRule" id="PRU00042"/>
    </source>
</evidence>
<feature type="region of interest" description="Disordered" evidence="6">
    <location>
        <begin position="529"/>
        <end position="557"/>
    </location>
</feature>
<dbReference type="PROSITE" id="PS00028">
    <property type="entry name" value="ZINC_FINGER_C2H2_1"/>
    <property type="match status" value="2"/>
</dbReference>
<feature type="domain" description="C2H2-type" evidence="8">
    <location>
        <begin position="345"/>
        <end position="369"/>
    </location>
</feature>
<dbReference type="PANTHER" id="PTHR44029:SF1">
    <property type="entry name" value="DNAJ HOMOLOG SUBFAMILY C MEMBER 21"/>
    <property type="match status" value="1"/>
</dbReference>
<feature type="compositionally biased region" description="Acidic residues" evidence="6">
    <location>
        <begin position="391"/>
        <end position="406"/>
    </location>
</feature>
<keyword evidence="3" id="KW-0862">Zinc</keyword>
<dbReference type="OrthoDB" id="5894at2759"/>
<feature type="domain" description="J" evidence="7">
    <location>
        <begin position="4"/>
        <end position="70"/>
    </location>
</feature>
<feature type="compositionally biased region" description="Acidic residues" evidence="6">
    <location>
        <begin position="414"/>
        <end position="426"/>
    </location>
</feature>
<keyword evidence="1" id="KW-0479">Metal-binding</keyword>
<dbReference type="PROSITE" id="PS50157">
    <property type="entry name" value="ZINC_FINGER_C2H2_2"/>
    <property type="match status" value="1"/>
</dbReference>
<dbReference type="FunFam" id="1.10.287.110:FF:000046">
    <property type="entry name" value="dnaJ homolog subfamily C member 21"/>
    <property type="match status" value="1"/>
</dbReference>
<dbReference type="PRINTS" id="PR00625">
    <property type="entry name" value="JDOMAIN"/>
</dbReference>
<dbReference type="PROSITE" id="PS00636">
    <property type="entry name" value="DNAJ_1"/>
    <property type="match status" value="1"/>
</dbReference>
<evidence type="ECO:0000256" key="5">
    <source>
        <dbReference type="SAM" id="Coils"/>
    </source>
</evidence>
<feature type="compositionally biased region" description="Polar residues" evidence="6">
    <location>
        <begin position="500"/>
        <end position="511"/>
    </location>
</feature>
<accession>A0A7H9HQA4</accession>
<gene>
    <name evidence="9" type="ORF">HG537_0C00330</name>
</gene>
<dbReference type="Gene3D" id="1.10.287.110">
    <property type="entry name" value="DnaJ domain"/>
    <property type="match status" value="1"/>
</dbReference>
<evidence type="ECO:0000313" key="10">
    <source>
        <dbReference type="Proteomes" id="UP000510647"/>
    </source>
</evidence>
<dbReference type="Pfam" id="PF12171">
    <property type="entry name" value="zf-C2H2_jaz"/>
    <property type="match status" value="1"/>
</dbReference>
<dbReference type="InterPro" id="IPR036869">
    <property type="entry name" value="J_dom_sf"/>
</dbReference>
<evidence type="ECO:0000259" key="7">
    <source>
        <dbReference type="PROSITE" id="PS50076"/>
    </source>
</evidence>
<dbReference type="GO" id="GO:0008270">
    <property type="term" value="F:zinc ion binding"/>
    <property type="evidence" value="ECO:0007669"/>
    <property type="project" value="UniProtKB-KW"/>
</dbReference>
<keyword evidence="2 4" id="KW-0863">Zinc-finger</keyword>
<dbReference type="SUPFAM" id="SSF57667">
    <property type="entry name" value="beta-beta-alpha zinc fingers"/>
    <property type="match status" value="1"/>
</dbReference>
<sequence length="557" mass="64946">MRTCYYELLEVQTDADDIELKKAYRRKALQYHPDKNPDNVEESTRIFATIRAAYEVLSDPQERAWYDSHKQQILSDEPIGQGSDNEFEVDSSVTGVTTDELLMFFNSALYTRMDDSPAGVYQIAGKVFAKLAKDEVNHGRRLGVDKFSLYQDDVFETSLNSEGYVQACEKYTESYQNSSDSMLFPPFGSSVTSYEYLKGFYRKWSEFSTLKSFSWKDEYMYSRNYDRRTKREVNKRNEKVRQQARSEYNKTVKRFVVFIKKLDKRMKEGAKKAEELKRANARQRQKELKDAYLADRRDKLANEFELQGWQAVDENNFEEMEKLYANESGDQTNLSDNEEEEIIVYDCFLCNKRFKSEKQLENHCNTKMHKRKVVEIRREMKEQSITLGLDDLSEVDDFDSADEQPYDSEKQANDEDEEESNEDDSSLDSITEELAKIEEQLAQMGAESSEDSESEPEQENRDKILDDLLASLTGESGTDDADWLNKRAKGKSKKAQKQQETQPNGSTQPQVCVTCHERFDSRNKLFKHVQSSGHAALRTQLQRDTKNKKNKKNKHRH</sequence>
<dbReference type="InterPro" id="IPR001623">
    <property type="entry name" value="DnaJ_domain"/>
</dbReference>
<evidence type="ECO:0008006" key="11">
    <source>
        <dbReference type="Google" id="ProtNLM"/>
    </source>
</evidence>
<dbReference type="Proteomes" id="UP000510647">
    <property type="component" value="Chromosome 3"/>
</dbReference>
<dbReference type="InterPro" id="IPR013087">
    <property type="entry name" value="Znf_C2H2_type"/>
</dbReference>
<dbReference type="SUPFAM" id="SSF46565">
    <property type="entry name" value="Chaperone J-domain"/>
    <property type="match status" value="1"/>
</dbReference>
<feature type="compositionally biased region" description="Basic residues" evidence="6">
    <location>
        <begin position="548"/>
        <end position="557"/>
    </location>
</feature>
<dbReference type="CDD" id="cd06257">
    <property type="entry name" value="DnaJ"/>
    <property type="match status" value="1"/>
</dbReference>
<dbReference type="Pfam" id="PF00226">
    <property type="entry name" value="DnaJ"/>
    <property type="match status" value="1"/>
</dbReference>
<dbReference type="PANTHER" id="PTHR44029">
    <property type="entry name" value="DNAJ HOMOLOG SUBFAMILY C MEMBER 21"/>
    <property type="match status" value="1"/>
</dbReference>
<feature type="compositionally biased region" description="Acidic residues" evidence="6">
    <location>
        <begin position="448"/>
        <end position="457"/>
    </location>
</feature>
<name>A0A7H9HQA4_9SACH</name>